<keyword evidence="7 8" id="KW-0407">Ion channel</keyword>
<evidence type="ECO:0000256" key="5">
    <source>
        <dbReference type="ARBA" id="ARBA00023065"/>
    </source>
</evidence>
<keyword evidence="2 8" id="KW-0813">Transport</keyword>
<accession>A0A8S9ZFN3</accession>
<evidence type="ECO:0000256" key="4">
    <source>
        <dbReference type="ARBA" id="ARBA00022989"/>
    </source>
</evidence>
<evidence type="ECO:0000256" key="9">
    <source>
        <dbReference type="SAM" id="MobiDB-lite"/>
    </source>
</evidence>
<dbReference type="PANTHER" id="PTHR11003:SF317">
    <property type="entry name" value="POTASSIUM CHANNEL DOMAIN-CONTAINING PROTEIN"/>
    <property type="match status" value="1"/>
</dbReference>
<dbReference type="OrthoDB" id="297496at2759"/>
<sequence length="651" mass="74942">MQLRAFFHRHSKNATPIAVHMFMFFGVTLYILFGALIIQKIESNGQEASKHVQHQKFYNSISYMPDQKESIINDHKIIMESTSKHKMRHGLKHKRDNQQNNCLSQILEYFHKQTCNSTMVITVLESFYKNTLNEEAKLNASLQRFGWSFSDSVLFCFTVITTIGYGNVSPKTNTGQLFCIIYALFGIPFTLLAIADLGKFISEVMETWEENYLIIRKKVTRIIRQLRGRPKFSIINLDNNNNQAKNNHIIITTNQNMTDQICNIDCMNNNIIENRRIDKNSVNNEEADKDDEPNFKNSQAITLFLFFLFYVLIGACIMPFYEPDMAFFKAIYFNFVSLTSIGLGDIIPQSESYMAFTLIYIAVGLAITTIAIEIAADYLKKLHYFGRKIENVGNVVIWFGGKKLTMKQLVKNLGDQFNLPVNAVKTLDLDKFVDDAIKVEEGELNTLRAPPIEPKDLLEEGTLNYADDDNGAEGNWIRQRTPSTSPEPELTTEFHQETKNDQEPESEDERPDSEKNENDLTNDSNNPEKEMEENREITIDVRLLDNDQPSRTELLPSKCDVDESFTSENGERRKSNYSEEAWRRYLAYQKQWRKYRQTKTAGLNNPTELQYSKKMVTGGVRSNRDGSSKQEISVPQGVNYNRAPARISKNK</sequence>
<evidence type="ECO:0000256" key="1">
    <source>
        <dbReference type="ARBA" id="ARBA00004141"/>
    </source>
</evidence>
<evidence type="ECO:0000256" key="2">
    <source>
        <dbReference type="ARBA" id="ARBA00022448"/>
    </source>
</evidence>
<name>A0A8S9ZFN3_9BILA</name>
<feature type="domain" description="Potassium channel" evidence="11">
    <location>
        <begin position="307"/>
        <end position="380"/>
    </location>
</feature>
<feature type="transmembrane region" description="Helical" evidence="10">
    <location>
        <begin position="174"/>
        <end position="195"/>
    </location>
</feature>
<evidence type="ECO:0000256" key="3">
    <source>
        <dbReference type="ARBA" id="ARBA00022692"/>
    </source>
</evidence>
<dbReference type="Proteomes" id="UP000605970">
    <property type="component" value="Unassembled WGS sequence"/>
</dbReference>
<evidence type="ECO:0000313" key="12">
    <source>
        <dbReference type="EMBL" id="KAF7632088.1"/>
    </source>
</evidence>
<dbReference type="GO" id="GO:0030322">
    <property type="term" value="P:stabilization of membrane potential"/>
    <property type="evidence" value="ECO:0007669"/>
    <property type="project" value="TreeGrafter"/>
</dbReference>
<feature type="compositionally biased region" description="Basic and acidic residues" evidence="9">
    <location>
        <begin position="492"/>
        <end position="502"/>
    </location>
</feature>
<feature type="compositionally biased region" description="Low complexity" evidence="9">
    <location>
        <begin position="481"/>
        <end position="491"/>
    </location>
</feature>
<feature type="domain" description="Potassium channel" evidence="11">
    <location>
        <begin position="144"/>
        <end position="202"/>
    </location>
</feature>
<evidence type="ECO:0000313" key="13">
    <source>
        <dbReference type="Proteomes" id="UP000605970"/>
    </source>
</evidence>
<keyword evidence="6 10" id="KW-0472">Membrane</keyword>
<organism evidence="12 13">
    <name type="scientific">Meloidogyne graminicola</name>
    <dbReference type="NCBI Taxonomy" id="189291"/>
    <lineage>
        <taxon>Eukaryota</taxon>
        <taxon>Metazoa</taxon>
        <taxon>Ecdysozoa</taxon>
        <taxon>Nematoda</taxon>
        <taxon>Chromadorea</taxon>
        <taxon>Rhabditida</taxon>
        <taxon>Tylenchina</taxon>
        <taxon>Tylenchomorpha</taxon>
        <taxon>Tylenchoidea</taxon>
        <taxon>Meloidogynidae</taxon>
        <taxon>Meloidogyninae</taxon>
        <taxon>Meloidogyne</taxon>
    </lineage>
</organism>
<feature type="transmembrane region" description="Helical" evidence="10">
    <location>
        <begin position="353"/>
        <end position="372"/>
    </location>
</feature>
<keyword evidence="3 8" id="KW-0812">Transmembrane</keyword>
<dbReference type="Gene3D" id="1.10.287.70">
    <property type="match status" value="1"/>
</dbReference>
<gene>
    <name evidence="12" type="ORF">Mgra_00008535</name>
</gene>
<evidence type="ECO:0000259" key="11">
    <source>
        <dbReference type="Pfam" id="PF07885"/>
    </source>
</evidence>
<dbReference type="GO" id="GO:0022841">
    <property type="term" value="F:potassium ion leak channel activity"/>
    <property type="evidence" value="ECO:0007669"/>
    <property type="project" value="TreeGrafter"/>
</dbReference>
<evidence type="ECO:0000256" key="7">
    <source>
        <dbReference type="ARBA" id="ARBA00023303"/>
    </source>
</evidence>
<feature type="transmembrane region" description="Helical" evidence="10">
    <location>
        <begin position="17"/>
        <end position="38"/>
    </location>
</feature>
<feature type="transmembrane region" description="Helical" evidence="10">
    <location>
        <begin position="300"/>
        <end position="321"/>
    </location>
</feature>
<keyword evidence="4 10" id="KW-1133">Transmembrane helix</keyword>
<dbReference type="AlphaFoldDB" id="A0A8S9ZFN3"/>
<feature type="transmembrane region" description="Helical" evidence="10">
    <location>
        <begin position="145"/>
        <end position="168"/>
    </location>
</feature>
<feature type="transmembrane region" description="Helical" evidence="10">
    <location>
        <begin position="327"/>
        <end position="346"/>
    </location>
</feature>
<comment type="caution">
    <text evidence="12">The sequence shown here is derived from an EMBL/GenBank/DDBJ whole genome shotgun (WGS) entry which is preliminary data.</text>
</comment>
<dbReference type="InterPro" id="IPR003280">
    <property type="entry name" value="2pore_dom_K_chnl"/>
</dbReference>
<dbReference type="InterPro" id="IPR013099">
    <property type="entry name" value="K_chnl_dom"/>
</dbReference>
<dbReference type="PRINTS" id="PR01333">
    <property type="entry name" value="2POREKCHANEL"/>
</dbReference>
<dbReference type="EMBL" id="JABEBT010000113">
    <property type="protein sequence ID" value="KAF7632088.1"/>
    <property type="molecule type" value="Genomic_DNA"/>
</dbReference>
<dbReference type="GO" id="GO:0015271">
    <property type="term" value="F:outward rectifier potassium channel activity"/>
    <property type="evidence" value="ECO:0007669"/>
    <property type="project" value="TreeGrafter"/>
</dbReference>
<evidence type="ECO:0000256" key="8">
    <source>
        <dbReference type="RuleBase" id="RU003857"/>
    </source>
</evidence>
<protein>
    <submittedName>
        <fullName evidence="12">Ion_trans_2 domain-containing protein</fullName>
    </submittedName>
</protein>
<proteinExistence type="inferred from homology"/>
<evidence type="ECO:0000256" key="6">
    <source>
        <dbReference type="ARBA" id="ARBA00023136"/>
    </source>
</evidence>
<dbReference type="PANTHER" id="PTHR11003">
    <property type="entry name" value="POTASSIUM CHANNEL, SUBFAMILY K"/>
    <property type="match status" value="1"/>
</dbReference>
<dbReference type="SUPFAM" id="SSF81324">
    <property type="entry name" value="Voltage-gated potassium channels"/>
    <property type="match status" value="2"/>
</dbReference>
<feature type="region of interest" description="Disordered" evidence="9">
    <location>
        <begin position="603"/>
        <end position="651"/>
    </location>
</feature>
<comment type="similarity">
    <text evidence="8">Belongs to the two pore domain potassium channel (TC 1.A.1.8) family.</text>
</comment>
<keyword evidence="5 8" id="KW-0406">Ion transport</keyword>
<dbReference type="GO" id="GO:0005886">
    <property type="term" value="C:plasma membrane"/>
    <property type="evidence" value="ECO:0007669"/>
    <property type="project" value="TreeGrafter"/>
</dbReference>
<dbReference type="Pfam" id="PF07885">
    <property type="entry name" value="Ion_trans_2"/>
    <property type="match status" value="2"/>
</dbReference>
<feature type="region of interest" description="Disordered" evidence="9">
    <location>
        <begin position="463"/>
        <end position="534"/>
    </location>
</feature>
<evidence type="ECO:0000256" key="10">
    <source>
        <dbReference type="SAM" id="Phobius"/>
    </source>
</evidence>
<reference evidence="12" key="1">
    <citation type="journal article" date="2020" name="Ecol. Evol.">
        <title>Genome structure and content of the rice root-knot nematode (Meloidogyne graminicola).</title>
        <authorList>
            <person name="Phan N.T."/>
            <person name="Danchin E.G.J."/>
            <person name="Klopp C."/>
            <person name="Perfus-Barbeoch L."/>
            <person name="Kozlowski D.K."/>
            <person name="Koutsovoulos G.D."/>
            <person name="Lopez-Roques C."/>
            <person name="Bouchez O."/>
            <person name="Zahm M."/>
            <person name="Besnard G."/>
            <person name="Bellafiore S."/>
        </authorList>
    </citation>
    <scope>NUCLEOTIDE SEQUENCE</scope>
    <source>
        <strain evidence="12">VN-18</strain>
    </source>
</reference>
<feature type="compositionally biased region" description="Polar residues" evidence="9">
    <location>
        <begin position="629"/>
        <end position="639"/>
    </location>
</feature>
<comment type="subcellular location">
    <subcellularLocation>
        <location evidence="1">Membrane</location>
        <topology evidence="1">Multi-pass membrane protein</topology>
    </subcellularLocation>
</comment>
<keyword evidence="13" id="KW-1185">Reference proteome</keyword>